<gene>
    <name evidence="2" type="ORF">LUZ62_050341</name>
</gene>
<dbReference type="Gene3D" id="1.20.1280.50">
    <property type="match status" value="1"/>
</dbReference>
<feature type="domain" description="F-box" evidence="1">
    <location>
        <begin position="104"/>
        <end position="151"/>
    </location>
</feature>
<evidence type="ECO:0000313" key="2">
    <source>
        <dbReference type="EMBL" id="KAJ4799095.1"/>
    </source>
</evidence>
<dbReference type="InterPro" id="IPR001810">
    <property type="entry name" value="F-box_dom"/>
</dbReference>
<dbReference type="PANTHER" id="PTHR24414">
    <property type="entry name" value="F-BOX/KELCH-REPEAT PROTEIN SKIP4"/>
    <property type="match status" value="1"/>
</dbReference>
<organism evidence="2 3">
    <name type="scientific">Rhynchospora pubera</name>
    <dbReference type="NCBI Taxonomy" id="906938"/>
    <lineage>
        <taxon>Eukaryota</taxon>
        <taxon>Viridiplantae</taxon>
        <taxon>Streptophyta</taxon>
        <taxon>Embryophyta</taxon>
        <taxon>Tracheophyta</taxon>
        <taxon>Spermatophyta</taxon>
        <taxon>Magnoliopsida</taxon>
        <taxon>Liliopsida</taxon>
        <taxon>Poales</taxon>
        <taxon>Cyperaceae</taxon>
        <taxon>Cyperoideae</taxon>
        <taxon>Rhynchosporeae</taxon>
        <taxon>Rhynchospora</taxon>
    </lineage>
</organism>
<sequence length="479" mass="51660">MFTFFGTPVGQPVRVTPQDATLQTLHLSYSFTSQSLSLSLLESSCLSFLPPAIIAIAMAESCHSRSLSWLVKPCIPSDPNRHFCTPSPLRLVSQPTTAAVPTRATTISDLPDDLLLECLARLPASSLPSLPLVSRRFNRLFIFNSDSFAFLRRRLGLLNHSLIALSVSLDLSVLSSAILRLHPSDSNSGMSPDLDRWTFPLSVTSDNFSHARAVSTGRFVYLIGRNAMLRSDVWTRSVTICAKPVFPRKKFAVAAIRDRVYVAGGSSRTSAVEEYDPETDSWRIVCDAPCRRYGCVGATTENGIFYIAGGLKLSGNQNTLDAHTCAGSIDAYHIASGTWIRTHSSSITTVPAGGCILGACGIGDMLYIMASHALEISFWRWNGEASTLSIRGGGTNGRWDKLKPPPVPGQVGTGLRFSCTAVGPNKVAAVVHVSAVRGRVAAGAVNGALLVYDIRSGEWTYGPYILPESRRTSCVSVEC</sequence>
<dbReference type="AlphaFoldDB" id="A0AAV8G5U5"/>
<proteinExistence type="predicted"/>
<dbReference type="InterPro" id="IPR006652">
    <property type="entry name" value="Kelch_1"/>
</dbReference>
<dbReference type="PROSITE" id="PS50181">
    <property type="entry name" value="FBOX"/>
    <property type="match status" value="1"/>
</dbReference>
<dbReference type="Gene3D" id="2.120.10.80">
    <property type="entry name" value="Kelch-type beta propeller"/>
    <property type="match status" value="1"/>
</dbReference>
<dbReference type="Pfam" id="PF01344">
    <property type="entry name" value="Kelch_1"/>
    <property type="match status" value="1"/>
</dbReference>
<dbReference type="InterPro" id="IPR036047">
    <property type="entry name" value="F-box-like_dom_sf"/>
</dbReference>
<dbReference type="InterPro" id="IPR050354">
    <property type="entry name" value="F-box/kelch-repeat_ARATH"/>
</dbReference>
<evidence type="ECO:0000313" key="3">
    <source>
        <dbReference type="Proteomes" id="UP001140206"/>
    </source>
</evidence>
<accession>A0AAV8G5U5</accession>
<dbReference type="Proteomes" id="UP001140206">
    <property type="component" value="Chromosome 2"/>
</dbReference>
<name>A0AAV8G5U5_9POAL</name>
<dbReference type="SUPFAM" id="SSF81383">
    <property type="entry name" value="F-box domain"/>
    <property type="match status" value="1"/>
</dbReference>
<keyword evidence="3" id="KW-1185">Reference proteome</keyword>
<dbReference type="SMART" id="SM00256">
    <property type="entry name" value="FBOX"/>
    <property type="match status" value="1"/>
</dbReference>
<dbReference type="Pfam" id="PF00646">
    <property type="entry name" value="F-box"/>
    <property type="match status" value="1"/>
</dbReference>
<dbReference type="InterPro" id="IPR015915">
    <property type="entry name" value="Kelch-typ_b-propeller"/>
</dbReference>
<dbReference type="PANTHER" id="PTHR24414:SF60">
    <property type="entry name" value="OS03G0415400 PROTEIN"/>
    <property type="match status" value="1"/>
</dbReference>
<dbReference type="EMBL" id="JAMFTS010000002">
    <property type="protein sequence ID" value="KAJ4799095.1"/>
    <property type="molecule type" value="Genomic_DNA"/>
</dbReference>
<dbReference type="SUPFAM" id="SSF117281">
    <property type="entry name" value="Kelch motif"/>
    <property type="match status" value="1"/>
</dbReference>
<evidence type="ECO:0000259" key="1">
    <source>
        <dbReference type="PROSITE" id="PS50181"/>
    </source>
</evidence>
<dbReference type="SMART" id="SM00612">
    <property type="entry name" value="Kelch"/>
    <property type="match status" value="1"/>
</dbReference>
<reference evidence="2" key="1">
    <citation type="submission" date="2022-08" db="EMBL/GenBank/DDBJ databases">
        <authorList>
            <person name="Marques A."/>
        </authorList>
    </citation>
    <scope>NUCLEOTIDE SEQUENCE</scope>
    <source>
        <strain evidence="2">RhyPub2mFocal</strain>
        <tissue evidence="2">Leaves</tissue>
    </source>
</reference>
<protein>
    <submittedName>
        <fullName evidence="2">Galactose oxidase/kelch repeat superfamily protein</fullName>
    </submittedName>
</protein>
<comment type="caution">
    <text evidence="2">The sequence shown here is derived from an EMBL/GenBank/DDBJ whole genome shotgun (WGS) entry which is preliminary data.</text>
</comment>